<dbReference type="SUPFAM" id="SSF55729">
    <property type="entry name" value="Acyl-CoA N-acyltransferases (Nat)"/>
    <property type="match status" value="1"/>
</dbReference>
<sequence>MELRKVRIGELKFFAESQWFQQLPVHPVSLSRVASYVANPHARPEDPVLYFYAEGDEILSFRTLFPGILNGDSRRFAWLSGAWTHPLYRKKKLSINLLKEAAADWDGCLMATNFAPLSGKLYQRSGLLKSFSEIKGRRFYLQPDFRKLLEPRLGAHAYLGAIPNAFVRTAAERRISQFKPEVPTDRSWEKMPFPDRECMDLANSQQPNFLFRRGEQELKWILAYPWVSTDDHTFETSYPFSSYSRQFEVYMVKFFQEGQFLGFLIYSLRDGHLKLLHLHFSRNCTDLVALFLTQEAVESRVEMVTILHEEVAERIYGQENPFLFSKEFKQSIYSSTADLPQNSQIQPGEGDFIFT</sequence>
<comment type="caution">
    <text evidence="1">The sequence shown here is derived from an EMBL/GenBank/DDBJ whole genome shotgun (WGS) entry which is preliminary data.</text>
</comment>
<reference evidence="1 2" key="1">
    <citation type="submission" date="2018-09" db="EMBL/GenBank/DDBJ databases">
        <title>Genomic Encyclopedia of Archaeal and Bacterial Type Strains, Phase II (KMG-II): from individual species to whole genera.</title>
        <authorList>
            <person name="Goeker M."/>
        </authorList>
    </citation>
    <scope>NUCLEOTIDE SEQUENCE [LARGE SCALE GENOMIC DNA]</scope>
    <source>
        <strain evidence="1 2">DSM 27148</strain>
    </source>
</reference>
<name>A0A419WB25_9BACT</name>
<gene>
    <name evidence="1" type="ORF">BC643_3052</name>
</gene>
<keyword evidence="2" id="KW-1185">Reference proteome</keyword>
<evidence type="ECO:0000313" key="2">
    <source>
        <dbReference type="Proteomes" id="UP000283387"/>
    </source>
</evidence>
<dbReference type="OrthoDB" id="1118862at2"/>
<dbReference type="RefSeq" id="WP_120273864.1">
    <property type="nucleotide sequence ID" value="NZ_RAPN01000001.1"/>
</dbReference>
<evidence type="ECO:0008006" key="3">
    <source>
        <dbReference type="Google" id="ProtNLM"/>
    </source>
</evidence>
<proteinExistence type="predicted"/>
<evidence type="ECO:0000313" key="1">
    <source>
        <dbReference type="EMBL" id="RKD92675.1"/>
    </source>
</evidence>
<organism evidence="1 2">
    <name type="scientific">Mangrovibacterium diazotrophicum</name>
    <dbReference type="NCBI Taxonomy" id="1261403"/>
    <lineage>
        <taxon>Bacteria</taxon>
        <taxon>Pseudomonadati</taxon>
        <taxon>Bacteroidota</taxon>
        <taxon>Bacteroidia</taxon>
        <taxon>Marinilabiliales</taxon>
        <taxon>Prolixibacteraceae</taxon>
        <taxon>Mangrovibacterium</taxon>
    </lineage>
</organism>
<protein>
    <recommendedName>
        <fullName evidence="3">Acetyltransferase (GNAT) family protein</fullName>
    </recommendedName>
</protein>
<dbReference type="AlphaFoldDB" id="A0A419WB25"/>
<accession>A0A419WB25</accession>
<dbReference type="InterPro" id="IPR016181">
    <property type="entry name" value="Acyl_CoA_acyltransferase"/>
</dbReference>
<dbReference type="Proteomes" id="UP000283387">
    <property type="component" value="Unassembled WGS sequence"/>
</dbReference>
<dbReference type="EMBL" id="RAPN01000001">
    <property type="protein sequence ID" value="RKD92675.1"/>
    <property type="molecule type" value="Genomic_DNA"/>
</dbReference>